<accession>A0ACA9MHN7</accession>
<dbReference type="EMBL" id="CAJVPM010012642">
    <property type="protein sequence ID" value="CAG8589657.1"/>
    <property type="molecule type" value="Genomic_DNA"/>
</dbReference>
<proteinExistence type="predicted"/>
<organism evidence="1 2">
    <name type="scientific">Scutellospora calospora</name>
    <dbReference type="NCBI Taxonomy" id="85575"/>
    <lineage>
        <taxon>Eukaryota</taxon>
        <taxon>Fungi</taxon>
        <taxon>Fungi incertae sedis</taxon>
        <taxon>Mucoromycota</taxon>
        <taxon>Glomeromycotina</taxon>
        <taxon>Glomeromycetes</taxon>
        <taxon>Diversisporales</taxon>
        <taxon>Gigasporaceae</taxon>
        <taxon>Scutellospora</taxon>
    </lineage>
</organism>
<evidence type="ECO:0000313" key="2">
    <source>
        <dbReference type="Proteomes" id="UP000789860"/>
    </source>
</evidence>
<dbReference type="Proteomes" id="UP000789860">
    <property type="component" value="Unassembled WGS sequence"/>
</dbReference>
<reference evidence="1" key="1">
    <citation type="submission" date="2021-06" db="EMBL/GenBank/DDBJ databases">
        <authorList>
            <person name="Kallberg Y."/>
            <person name="Tangrot J."/>
            <person name="Rosling A."/>
        </authorList>
    </citation>
    <scope>NUCLEOTIDE SEQUENCE</scope>
    <source>
        <strain evidence="1">AU212A</strain>
    </source>
</reference>
<evidence type="ECO:0000313" key="1">
    <source>
        <dbReference type="EMBL" id="CAG8589657.1"/>
    </source>
</evidence>
<gene>
    <name evidence="1" type="ORF">SCALOS_LOCUS6532</name>
</gene>
<protein>
    <submittedName>
        <fullName evidence="1">180_t:CDS:1</fullName>
    </submittedName>
</protein>
<comment type="caution">
    <text evidence="1">The sequence shown here is derived from an EMBL/GenBank/DDBJ whole genome shotgun (WGS) entry which is preliminary data.</text>
</comment>
<keyword evidence="2" id="KW-1185">Reference proteome</keyword>
<sequence>MTNTIIPKERSAYNISEAKKSIVGLCYTIEAVDTMSILGYSVCAKTVEAYRKKIKNEYSAKIEKYFLENNNLFHVFNIDDYYAIHENRRPDTVSTSTANHFATCVAKLILGYESIPIIFNGVSIYNLVNVEASRICWYLLNRYTGKFDISYLDRQLCRNSQGLVYNNFDSIEILMVHSYADNIEANKEE</sequence>
<name>A0ACA9MHN7_9GLOM</name>